<accession>A0A8J4CEF4</accession>
<evidence type="ECO:0000313" key="7">
    <source>
        <dbReference type="EMBL" id="GIL78566.1"/>
    </source>
</evidence>
<dbReference type="GO" id="GO:0004386">
    <property type="term" value="F:helicase activity"/>
    <property type="evidence" value="ECO:0007669"/>
    <property type="project" value="UniProtKB-KW"/>
</dbReference>
<gene>
    <name evidence="7" type="ORF">Vretifemale_7979</name>
</gene>
<keyword evidence="1" id="KW-0547">Nucleotide-binding</keyword>
<evidence type="ECO:0000313" key="8">
    <source>
        <dbReference type="Proteomes" id="UP000747110"/>
    </source>
</evidence>
<dbReference type="PANTHER" id="PTHR12131">
    <property type="entry name" value="ATP-DEPENDENT RNA AND DNA HELICASE"/>
    <property type="match status" value="1"/>
</dbReference>
<organism evidence="7 8">
    <name type="scientific">Volvox reticuliferus</name>
    <dbReference type="NCBI Taxonomy" id="1737510"/>
    <lineage>
        <taxon>Eukaryota</taxon>
        <taxon>Viridiplantae</taxon>
        <taxon>Chlorophyta</taxon>
        <taxon>core chlorophytes</taxon>
        <taxon>Chlorophyceae</taxon>
        <taxon>CS clade</taxon>
        <taxon>Chlamydomonadales</taxon>
        <taxon>Volvocaceae</taxon>
        <taxon>Volvox</taxon>
    </lineage>
</organism>
<proteinExistence type="predicted"/>
<dbReference type="PROSITE" id="PS51194">
    <property type="entry name" value="HELICASE_CTER"/>
    <property type="match status" value="1"/>
</dbReference>
<dbReference type="Pfam" id="PF21408">
    <property type="entry name" value="MTR4-like_stalk"/>
    <property type="match status" value="1"/>
</dbReference>
<dbReference type="OrthoDB" id="64767at2759"/>
<dbReference type="GO" id="GO:0070478">
    <property type="term" value="P:nuclear-transcribed mRNA catabolic process, 3'-5' exonucleolytic nonsense-mediated decay"/>
    <property type="evidence" value="ECO:0007669"/>
    <property type="project" value="TreeGrafter"/>
</dbReference>
<comment type="caution">
    <text evidence="7">The sequence shown here is derived from an EMBL/GenBank/DDBJ whole genome shotgun (WGS) entry which is preliminary data.</text>
</comment>
<dbReference type="Gene3D" id="3.40.50.300">
    <property type="entry name" value="P-loop containing nucleotide triphosphate hydrolases"/>
    <property type="match status" value="1"/>
</dbReference>
<dbReference type="Proteomes" id="UP000747110">
    <property type="component" value="Unassembled WGS sequence"/>
</dbReference>
<dbReference type="Pfam" id="PF00271">
    <property type="entry name" value="Helicase_C"/>
    <property type="match status" value="1"/>
</dbReference>
<keyword evidence="4" id="KW-0067">ATP-binding</keyword>
<dbReference type="SMART" id="SM00490">
    <property type="entry name" value="HELICc"/>
    <property type="match status" value="1"/>
</dbReference>
<dbReference type="SUPFAM" id="SSF52540">
    <property type="entry name" value="P-loop containing nucleoside triphosphate hydrolases"/>
    <property type="match status" value="1"/>
</dbReference>
<evidence type="ECO:0000256" key="3">
    <source>
        <dbReference type="ARBA" id="ARBA00022806"/>
    </source>
</evidence>
<evidence type="ECO:0000256" key="1">
    <source>
        <dbReference type="ARBA" id="ARBA00022741"/>
    </source>
</evidence>
<sequence length="586" mass="62118">MGSGGTRLATTYPPPSCHSCVFSGLIPGCRFSQSCPLPLFPAAVAAANRACGPRAQGGFRSERQQLLGLVGVLGKKAMLPVAVFCFSKKRCDSCADALSSLDLSTGSEKAAVHAFVERCLARLKEGDRQLPQILRLRDLMRRGIAVHHAGLLPIMKEVVEMLFCQGYIKVLFCTETFAMGVNAPTRTVVFHSLRKHDGKNFRYLLPGEYTQMAGRAGRRGLDAVGHVLLVCWDGRELYGESELRSMLTGRGVKLESQFRLTYGMILNLLRVEDLKVEDMLKRSFAEFHAQRAAPAGAAELAAVEGELAAAAAAPWPATALGCSREEVAEYVDMCEQLEAINAQLQDALIANKSFQQALVPGRLVLYSNPINGLTEPAVVLGDAPAPPAPLPSASHTLNTIKPASISVSTATTSSTGSTTVVGSTAPGVTSAAASSDRRLYLLVLHRPGSMDEQHERQAEQERRAREGHAGGGGGALAGFGGMTSLQSRKQQDLDDMFSGMVKLGGGKGGKGGGGGGGGGFGGGGVGGGGGPPRPLPVPHYGCEAGLHYCVVADWTRGMCRPLRLVCVFCFTQLWKRWIGYGRHKIA</sequence>
<keyword evidence="8" id="KW-1185">Reference proteome</keyword>
<evidence type="ECO:0000259" key="6">
    <source>
        <dbReference type="PROSITE" id="PS51194"/>
    </source>
</evidence>
<feature type="region of interest" description="Disordered" evidence="5">
    <location>
        <begin position="448"/>
        <end position="473"/>
    </location>
</feature>
<dbReference type="InterPro" id="IPR050699">
    <property type="entry name" value="RNA-DNA_Helicase"/>
</dbReference>
<dbReference type="CDD" id="cd18795">
    <property type="entry name" value="SF2_C_Ski2"/>
    <property type="match status" value="1"/>
</dbReference>
<keyword evidence="2" id="KW-0378">Hydrolase</keyword>
<dbReference type="GO" id="GO:0055087">
    <property type="term" value="C:Ski complex"/>
    <property type="evidence" value="ECO:0007669"/>
    <property type="project" value="TreeGrafter"/>
</dbReference>
<dbReference type="InterPro" id="IPR048392">
    <property type="entry name" value="MTR4-like_stalk"/>
</dbReference>
<feature type="compositionally biased region" description="Basic and acidic residues" evidence="5">
    <location>
        <begin position="448"/>
        <end position="468"/>
    </location>
</feature>
<evidence type="ECO:0000256" key="5">
    <source>
        <dbReference type="SAM" id="MobiDB-lite"/>
    </source>
</evidence>
<dbReference type="EMBL" id="BNCP01000013">
    <property type="protein sequence ID" value="GIL78566.1"/>
    <property type="molecule type" value="Genomic_DNA"/>
</dbReference>
<evidence type="ECO:0000256" key="4">
    <source>
        <dbReference type="ARBA" id="ARBA00022840"/>
    </source>
</evidence>
<name>A0A8J4CEF4_9CHLO</name>
<feature type="domain" description="Helicase C-terminal" evidence="6">
    <location>
        <begin position="65"/>
        <end position="272"/>
    </location>
</feature>
<dbReference type="GO" id="GO:0005524">
    <property type="term" value="F:ATP binding"/>
    <property type="evidence" value="ECO:0007669"/>
    <property type="project" value="UniProtKB-KW"/>
</dbReference>
<dbReference type="PANTHER" id="PTHR12131:SF24">
    <property type="entry name" value="DEXH-BOX ATP-DEPENDENT RNA HELICASE DEXH11"/>
    <property type="match status" value="1"/>
</dbReference>
<dbReference type="AlphaFoldDB" id="A0A8J4CEF4"/>
<reference evidence="7" key="1">
    <citation type="journal article" date="2021" name="Proc. Natl. Acad. Sci. U.S.A.">
        <title>Three genomes in the algal genus Volvox reveal the fate of a haploid sex-determining region after a transition to homothallism.</title>
        <authorList>
            <person name="Yamamoto K."/>
            <person name="Hamaji T."/>
            <person name="Kawai-Toyooka H."/>
            <person name="Matsuzaki R."/>
            <person name="Takahashi F."/>
            <person name="Nishimura Y."/>
            <person name="Kawachi M."/>
            <person name="Noguchi H."/>
            <person name="Minakuchi Y."/>
            <person name="Umen J.G."/>
            <person name="Toyoda A."/>
            <person name="Nozaki H."/>
        </authorList>
    </citation>
    <scope>NUCLEOTIDE SEQUENCE</scope>
    <source>
        <strain evidence="7">NIES-3786</strain>
    </source>
</reference>
<protein>
    <recommendedName>
        <fullName evidence="6">Helicase C-terminal domain-containing protein</fullName>
    </recommendedName>
</protein>
<dbReference type="InterPro" id="IPR001650">
    <property type="entry name" value="Helicase_C-like"/>
</dbReference>
<evidence type="ECO:0000256" key="2">
    <source>
        <dbReference type="ARBA" id="ARBA00022801"/>
    </source>
</evidence>
<dbReference type="InterPro" id="IPR027417">
    <property type="entry name" value="P-loop_NTPase"/>
</dbReference>
<dbReference type="GO" id="GO:0016787">
    <property type="term" value="F:hydrolase activity"/>
    <property type="evidence" value="ECO:0007669"/>
    <property type="project" value="UniProtKB-KW"/>
</dbReference>
<dbReference type="Gene3D" id="1.10.3380.30">
    <property type="match status" value="1"/>
</dbReference>
<keyword evidence="3" id="KW-0347">Helicase</keyword>